<dbReference type="InterPro" id="IPR036271">
    <property type="entry name" value="Tet_transcr_reg_TetR-rel_C_sf"/>
</dbReference>
<reference evidence="6" key="1">
    <citation type="submission" date="2023-07" db="EMBL/GenBank/DDBJ databases">
        <title>Functional and genomic diversity of the sorghum phyllosphere microbiome.</title>
        <authorList>
            <person name="Shade A."/>
        </authorList>
    </citation>
    <scope>NUCLEOTIDE SEQUENCE</scope>
    <source>
        <strain evidence="6">SORGH_AS_1067</strain>
    </source>
</reference>
<sequence>MVTAARTRRTARQQQLLDRLVDLCEAEGFAGFTLDDLTVRLGCSKTTLYSLAGSKLELAVEIVRASFRRATDLIEARLDGVEGAGPLIDTYLRAVADHLQSLSPAFLADIAAFPATDAVYRRNTEAAADRIRQLVSEGVASGELRQVHAGFVAEMVAATMFDIQRGRLFERLELSDAEAYAELADFVVQALTD</sequence>
<dbReference type="Gene3D" id="1.10.357.10">
    <property type="entry name" value="Tetracycline Repressor, domain 2"/>
    <property type="match status" value="1"/>
</dbReference>
<protein>
    <submittedName>
        <fullName evidence="6">AcrR family transcriptional regulator</fullName>
    </submittedName>
</protein>
<name>A0AAJ1U1T1_9ACTN</name>
<evidence type="ECO:0000256" key="2">
    <source>
        <dbReference type="ARBA" id="ARBA00023125"/>
    </source>
</evidence>
<organism evidence="6 7">
    <name type="scientific">Nocardioides zeae</name>
    <dbReference type="NCBI Taxonomy" id="1457234"/>
    <lineage>
        <taxon>Bacteria</taxon>
        <taxon>Bacillati</taxon>
        <taxon>Actinomycetota</taxon>
        <taxon>Actinomycetes</taxon>
        <taxon>Propionibacteriales</taxon>
        <taxon>Nocardioidaceae</taxon>
        <taxon>Nocardioides</taxon>
    </lineage>
</organism>
<evidence type="ECO:0000256" key="4">
    <source>
        <dbReference type="PROSITE-ProRule" id="PRU00335"/>
    </source>
</evidence>
<dbReference type="SUPFAM" id="SSF46689">
    <property type="entry name" value="Homeodomain-like"/>
    <property type="match status" value="1"/>
</dbReference>
<evidence type="ECO:0000259" key="5">
    <source>
        <dbReference type="PROSITE" id="PS50977"/>
    </source>
</evidence>
<dbReference type="SUPFAM" id="SSF48498">
    <property type="entry name" value="Tetracyclin repressor-like, C-terminal domain"/>
    <property type="match status" value="1"/>
</dbReference>
<dbReference type="EMBL" id="JAUTAN010000001">
    <property type="protein sequence ID" value="MDQ1106390.1"/>
    <property type="molecule type" value="Genomic_DNA"/>
</dbReference>
<evidence type="ECO:0000256" key="3">
    <source>
        <dbReference type="ARBA" id="ARBA00023163"/>
    </source>
</evidence>
<feature type="domain" description="HTH tetR-type" evidence="5">
    <location>
        <begin position="10"/>
        <end position="70"/>
    </location>
</feature>
<gene>
    <name evidence="6" type="ORF">QE405_003674</name>
</gene>
<dbReference type="Gene3D" id="1.10.10.60">
    <property type="entry name" value="Homeodomain-like"/>
    <property type="match status" value="1"/>
</dbReference>
<dbReference type="GO" id="GO:0003700">
    <property type="term" value="F:DNA-binding transcription factor activity"/>
    <property type="evidence" value="ECO:0007669"/>
    <property type="project" value="TreeGrafter"/>
</dbReference>
<keyword evidence="1" id="KW-0805">Transcription regulation</keyword>
<dbReference type="PANTHER" id="PTHR30055:SF234">
    <property type="entry name" value="HTH-TYPE TRANSCRIPTIONAL REGULATOR BETI"/>
    <property type="match status" value="1"/>
</dbReference>
<evidence type="ECO:0000256" key="1">
    <source>
        <dbReference type="ARBA" id="ARBA00023015"/>
    </source>
</evidence>
<evidence type="ECO:0000313" key="6">
    <source>
        <dbReference type="EMBL" id="MDQ1106390.1"/>
    </source>
</evidence>
<evidence type="ECO:0000313" key="7">
    <source>
        <dbReference type="Proteomes" id="UP001239215"/>
    </source>
</evidence>
<dbReference type="PANTHER" id="PTHR30055">
    <property type="entry name" value="HTH-TYPE TRANSCRIPTIONAL REGULATOR RUTR"/>
    <property type="match status" value="1"/>
</dbReference>
<comment type="caution">
    <text evidence="6">The sequence shown here is derived from an EMBL/GenBank/DDBJ whole genome shotgun (WGS) entry which is preliminary data.</text>
</comment>
<keyword evidence="3" id="KW-0804">Transcription</keyword>
<dbReference type="InterPro" id="IPR001647">
    <property type="entry name" value="HTH_TetR"/>
</dbReference>
<accession>A0AAJ1U1T1</accession>
<proteinExistence type="predicted"/>
<dbReference type="Proteomes" id="UP001239215">
    <property type="component" value="Unassembled WGS sequence"/>
</dbReference>
<keyword evidence="2 4" id="KW-0238">DNA-binding</keyword>
<dbReference type="InterPro" id="IPR050109">
    <property type="entry name" value="HTH-type_TetR-like_transc_reg"/>
</dbReference>
<feature type="DNA-binding region" description="H-T-H motif" evidence="4">
    <location>
        <begin position="33"/>
        <end position="52"/>
    </location>
</feature>
<dbReference type="InterPro" id="IPR009057">
    <property type="entry name" value="Homeodomain-like_sf"/>
</dbReference>
<dbReference type="AlphaFoldDB" id="A0AAJ1U1T1"/>
<dbReference type="GO" id="GO:0000976">
    <property type="term" value="F:transcription cis-regulatory region binding"/>
    <property type="evidence" value="ECO:0007669"/>
    <property type="project" value="TreeGrafter"/>
</dbReference>
<dbReference type="PROSITE" id="PS50977">
    <property type="entry name" value="HTH_TETR_2"/>
    <property type="match status" value="1"/>
</dbReference>